<feature type="transmembrane region" description="Helical" evidence="1">
    <location>
        <begin position="232"/>
        <end position="252"/>
    </location>
</feature>
<protein>
    <recommendedName>
        <fullName evidence="4">GtrA-like protein domain-containing protein</fullName>
    </recommendedName>
</protein>
<accession>D2EFG5</accession>
<keyword evidence="1" id="KW-0472">Membrane</keyword>
<gene>
    <name evidence="2" type="ORF">BJBARM4_0483</name>
</gene>
<keyword evidence="1" id="KW-1133">Transmembrane helix</keyword>
<dbReference type="Proteomes" id="UP000009375">
    <property type="component" value="Unassembled WGS sequence"/>
</dbReference>
<reference evidence="2 3" key="1">
    <citation type="journal article" date="2010" name="Proc. Natl. Acad. Sci. U.S.A.">
        <title>Enigmatic, ultrasmall, uncultivated Archaea.</title>
        <authorList>
            <person name="Baker B.J."/>
            <person name="Comolli L.R."/>
            <person name="Dick G.J."/>
            <person name="Hauser L.J."/>
            <person name="Hyatt D."/>
            <person name="Dill B.D."/>
            <person name="Land M.L."/>
            <person name="Verberkmoes N.C."/>
            <person name="Hettich R.L."/>
            <person name="Banfield J.F."/>
        </authorList>
    </citation>
    <scope>NUCLEOTIDE SEQUENCE [LARGE SCALE GENOMIC DNA]</scope>
</reference>
<feature type="transmembrane region" description="Helical" evidence="1">
    <location>
        <begin position="273"/>
        <end position="291"/>
    </location>
</feature>
<sequence length="337" mass="38205">MSNPSVAFLLPAFVNQKSTQRQQFLDKLNKVVKSPSIVLLDSNEEDESRWNNLIIVRFAHIRLFGESFRLGLSAALNLGAEKVVTFESYSVINATWFTDYLNGGNLIESGRRNFREMVVTELSNLLSFGNSYNNFSFNRIITKEAALLLRDTKLNGKSFMVESINILNAHGIHNTEIIREEYGKDNKRINLAEMVESVIKSFNKTSINYSLISSFSYIINLLMVYTSLSLGFFYPLAVLLGGEISGFSNFIVNEKINFRNKGFLSSAYRFGKFNAFILAVVAFDIFMISIISKYMLAFGRTDFSIISTFSIIIVSAVSLFFTNKIIWGRGNHQKVFL</sequence>
<organism evidence="2 3">
    <name type="scientific">Candidatus Parvarchaeum acidiphilum ARMAN-4</name>
    <dbReference type="NCBI Taxonomy" id="662760"/>
    <lineage>
        <taxon>Archaea</taxon>
        <taxon>Candidatus Parvarchaeota</taxon>
        <taxon>Candidatus Parvarchaeum</taxon>
    </lineage>
</organism>
<proteinExistence type="predicted"/>
<dbReference type="EMBL" id="GG730046">
    <property type="protein sequence ID" value="EEZ92862.1"/>
    <property type="molecule type" value="Genomic_DNA"/>
</dbReference>
<name>D2EFG5_PARA4</name>
<evidence type="ECO:0008006" key="4">
    <source>
        <dbReference type="Google" id="ProtNLM"/>
    </source>
</evidence>
<evidence type="ECO:0000313" key="3">
    <source>
        <dbReference type="Proteomes" id="UP000009375"/>
    </source>
</evidence>
<feature type="transmembrane region" description="Helical" evidence="1">
    <location>
        <begin position="303"/>
        <end position="322"/>
    </location>
</feature>
<keyword evidence="1" id="KW-0812">Transmembrane</keyword>
<evidence type="ECO:0000256" key="1">
    <source>
        <dbReference type="SAM" id="Phobius"/>
    </source>
</evidence>
<dbReference type="AlphaFoldDB" id="D2EFG5"/>
<evidence type="ECO:0000313" key="2">
    <source>
        <dbReference type="EMBL" id="EEZ92862.1"/>
    </source>
</evidence>